<protein>
    <recommendedName>
        <fullName evidence="3">DUF2946 domain-containing protein</fullName>
    </recommendedName>
</protein>
<evidence type="ECO:0000313" key="1">
    <source>
        <dbReference type="EMBL" id="NGY05867.1"/>
    </source>
</evidence>
<dbReference type="EMBL" id="JAAMOW010000007">
    <property type="protein sequence ID" value="NGY05867.1"/>
    <property type="molecule type" value="Genomic_DNA"/>
</dbReference>
<comment type="caution">
    <text evidence="1">The sequence shown here is derived from an EMBL/GenBank/DDBJ whole genome shotgun (WGS) entry which is preliminary data.</text>
</comment>
<accession>A0A6M2BV93</accession>
<name>A0A6M2BV93_9GAMM</name>
<proteinExistence type="predicted"/>
<reference evidence="1 2" key="1">
    <citation type="journal article" date="2014" name="Int. J. Syst. Evol. Microbiol.">
        <title>Solimonas terrae sp. nov., isolated from soil.</title>
        <authorList>
            <person name="Kim S.J."/>
            <person name="Moon J.Y."/>
            <person name="Weon H.Y."/>
            <person name="Ahn J.H."/>
            <person name="Chen W.M."/>
            <person name="Kwon S.W."/>
        </authorList>
    </citation>
    <scope>NUCLEOTIDE SEQUENCE [LARGE SCALE GENOMIC DNA]</scope>
    <source>
        <strain evidence="1 2">KIS83-12</strain>
    </source>
</reference>
<evidence type="ECO:0008006" key="3">
    <source>
        <dbReference type="Google" id="ProtNLM"/>
    </source>
</evidence>
<dbReference type="AlphaFoldDB" id="A0A6M2BV93"/>
<organism evidence="1 2">
    <name type="scientific">Solimonas terrae</name>
    <dbReference type="NCBI Taxonomy" id="1396819"/>
    <lineage>
        <taxon>Bacteria</taxon>
        <taxon>Pseudomonadati</taxon>
        <taxon>Pseudomonadota</taxon>
        <taxon>Gammaproteobacteria</taxon>
        <taxon>Nevskiales</taxon>
        <taxon>Nevskiaceae</taxon>
        <taxon>Solimonas</taxon>
    </lineage>
</organism>
<dbReference type="RefSeq" id="WP_166258220.1">
    <property type="nucleotide sequence ID" value="NZ_JAAMOW010000007.1"/>
</dbReference>
<evidence type="ECO:0000313" key="2">
    <source>
        <dbReference type="Proteomes" id="UP000472676"/>
    </source>
</evidence>
<dbReference type="Proteomes" id="UP000472676">
    <property type="component" value="Unassembled WGS sequence"/>
</dbReference>
<keyword evidence="2" id="KW-1185">Reference proteome</keyword>
<gene>
    <name evidence="1" type="ORF">G7Y85_13925</name>
</gene>
<sequence>MRRHFKLRLLLLAAALALGQWLWLAHGFEHPALQTDAACQICAHGQGLDGSALAPSLQLPSQFAISEAPAPAIAVVAALAPRTRQRIRGPPLHLA</sequence>